<dbReference type="AlphaFoldDB" id="A0A1C4E727"/>
<protein>
    <recommendedName>
        <fullName evidence="4">CarboxypepD_reg-like domain-containing protein</fullName>
    </recommendedName>
</protein>
<accession>A0A1C4E727</accession>
<feature type="signal peptide" evidence="1">
    <location>
        <begin position="1"/>
        <end position="21"/>
    </location>
</feature>
<dbReference type="SUPFAM" id="SSF49464">
    <property type="entry name" value="Carboxypeptidase regulatory domain-like"/>
    <property type="match status" value="1"/>
</dbReference>
<dbReference type="Proteomes" id="UP000242818">
    <property type="component" value="Unassembled WGS sequence"/>
</dbReference>
<gene>
    <name evidence="2" type="ORF">GA0116948_107135</name>
</gene>
<name>A0A1C4E727_9BACT</name>
<evidence type="ECO:0008006" key="4">
    <source>
        <dbReference type="Google" id="ProtNLM"/>
    </source>
</evidence>
<sequence>MKAFPLAVFAAALLLPALANGQQHITGRTLRKDSVPIPGVSIVNRRLQIATASDANANFDLQAFTGDTILFSGLNIIARYWIVPYNAGRNIQNIFLQSRVMDLMPVSIRRHTYSDDSIAVRKEYASSFNFRRPRFTEVVALGFPGIGVNINQLYKALRIKNNKHKIFFRNQLISYEHEGFVSAHYTESLVASTVPLRGDSLTYFVNKYRPTYEQVHDGSDYDMLYFIHQSYKRFCDSLQHLNAPPQ</sequence>
<dbReference type="RefSeq" id="WP_123891773.1">
    <property type="nucleotide sequence ID" value="NZ_FMAR01000007.1"/>
</dbReference>
<evidence type="ECO:0000313" key="3">
    <source>
        <dbReference type="Proteomes" id="UP000242818"/>
    </source>
</evidence>
<dbReference type="InterPro" id="IPR008969">
    <property type="entry name" value="CarboxyPept-like_regulatory"/>
</dbReference>
<dbReference type="STRING" id="1335309.GA0116948_107135"/>
<reference evidence="2 3" key="1">
    <citation type="submission" date="2016-08" db="EMBL/GenBank/DDBJ databases">
        <authorList>
            <person name="Seilhamer J.J."/>
        </authorList>
    </citation>
    <scope>NUCLEOTIDE SEQUENCE [LARGE SCALE GENOMIC DNA]</scope>
    <source>
        <strain evidence="2 3">A37T2</strain>
    </source>
</reference>
<keyword evidence="3" id="KW-1185">Reference proteome</keyword>
<dbReference type="EMBL" id="FMAR01000007">
    <property type="protein sequence ID" value="SCC39436.1"/>
    <property type="molecule type" value="Genomic_DNA"/>
</dbReference>
<evidence type="ECO:0000313" key="2">
    <source>
        <dbReference type="EMBL" id="SCC39436.1"/>
    </source>
</evidence>
<evidence type="ECO:0000256" key="1">
    <source>
        <dbReference type="SAM" id="SignalP"/>
    </source>
</evidence>
<feature type="chain" id="PRO_5008690957" description="CarboxypepD_reg-like domain-containing protein" evidence="1">
    <location>
        <begin position="22"/>
        <end position="246"/>
    </location>
</feature>
<keyword evidence="1" id="KW-0732">Signal</keyword>
<proteinExistence type="predicted"/>
<organism evidence="2 3">
    <name type="scientific">Chitinophaga costaii</name>
    <dbReference type="NCBI Taxonomy" id="1335309"/>
    <lineage>
        <taxon>Bacteria</taxon>
        <taxon>Pseudomonadati</taxon>
        <taxon>Bacteroidota</taxon>
        <taxon>Chitinophagia</taxon>
        <taxon>Chitinophagales</taxon>
        <taxon>Chitinophagaceae</taxon>
        <taxon>Chitinophaga</taxon>
    </lineage>
</organism>
<dbReference type="OrthoDB" id="714262at2"/>